<evidence type="ECO:0000259" key="1">
    <source>
        <dbReference type="PROSITE" id="PS51819"/>
    </source>
</evidence>
<dbReference type="RefSeq" id="WP_394838229.1">
    <property type="nucleotide sequence ID" value="NZ_CP089929.1"/>
</dbReference>
<dbReference type="InterPro" id="IPR037523">
    <property type="entry name" value="VOC_core"/>
</dbReference>
<dbReference type="InterPro" id="IPR029068">
    <property type="entry name" value="Glyas_Bleomycin-R_OHBP_Dase"/>
</dbReference>
<dbReference type="Pfam" id="PF00903">
    <property type="entry name" value="Glyoxalase"/>
    <property type="match status" value="1"/>
</dbReference>
<feature type="domain" description="VOC" evidence="1">
    <location>
        <begin position="14"/>
        <end position="134"/>
    </location>
</feature>
<name>A0ABZ2LC93_9BACT</name>
<protein>
    <submittedName>
        <fullName evidence="2">VOC family protein</fullName>
    </submittedName>
</protein>
<evidence type="ECO:0000313" key="2">
    <source>
        <dbReference type="EMBL" id="WXB08557.1"/>
    </source>
</evidence>
<sequence length="137" mass="15184">MAGAPMLRTMGRIRLDHVVIHVSDWERSNAFYRDVLDAELIERPVGWMYRIGEQQLNVRGAGLHGAPVARIPVPPGGSDICFEWAGPIEEAQEHLVRHGVAVEVGPVARFGSRGHGTSVYFRDPDGSLLEFISYHAK</sequence>
<keyword evidence="3" id="KW-1185">Reference proteome</keyword>
<dbReference type="Proteomes" id="UP001374803">
    <property type="component" value="Chromosome"/>
</dbReference>
<proteinExistence type="predicted"/>
<dbReference type="SUPFAM" id="SSF54593">
    <property type="entry name" value="Glyoxalase/Bleomycin resistance protein/Dihydroxybiphenyl dioxygenase"/>
    <property type="match status" value="1"/>
</dbReference>
<dbReference type="PANTHER" id="PTHR21366">
    <property type="entry name" value="GLYOXALASE FAMILY PROTEIN"/>
    <property type="match status" value="1"/>
</dbReference>
<dbReference type="Gene3D" id="3.10.180.10">
    <property type="entry name" value="2,3-Dihydroxybiphenyl 1,2-Dioxygenase, domain 1"/>
    <property type="match status" value="1"/>
</dbReference>
<dbReference type="InterPro" id="IPR004360">
    <property type="entry name" value="Glyas_Fos-R_dOase_dom"/>
</dbReference>
<gene>
    <name evidence="2" type="ORF">LVJ94_15085</name>
</gene>
<evidence type="ECO:0000313" key="3">
    <source>
        <dbReference type="Proteomes" id="UP001374803"/>
    </source>
</evidence>
<dbReference type="EMBL" id="CP089983">
    <property type="protein sequence ID" value="WXB08557.1"/>
    <property type="molecule type" value="Genomic_DNA"/>
</dbReference>
<organism evidence="2 3">
    <name type="scientific">Pendulispora rubella</name>
    <dbReference type="NCBI Taxonomy" id="2741070"/>
    <lineage>
        <taxon>Bacteria</taxon>
        <taxon>Pseudomonadati</taxon>
        <taxon>Myxococcota</taxon>
        <taxon>Myxococcia</taxon>
        <taxon>Myxococcales</taxon>
        <taxon>Sorangiineae</taxon>
        <taxon>Pendulisporaceae</taxon>
        <taxon>Pendulispora</taxon>
    </lineage>
</organism>
<dbReference type="PROSITE" id="PS51819">
    <property type="entry name" value="VOC"/>
    <property type="match status" value="1"/>
</dbReference>
<reference evidence="2" key="1">
    <citation type="submission" date="2021-12" db="EMBL/GenBank/DDBJ databases">
        <title>Discovery of the Pendulisporaceae a myxobacterial family with distinct sporulation behavior and unique specialized metabolism.</title>
        <authorList>
            <person name="Garcia R."/>
            <person name="Popoff A."/>
            <person name="Bader C.D."/>
            <person name="Loehr J."/>
            <person name="Walesch S."/>
            <person name="Walt C."/>
            <person name="Boldt J."/>
            <person name="Bunk B."/>
            <person name="Haeckl F.J.F.P.J."/>
            <person name="Gunesch A.P."/>
            <person name="Birkelbach J."/>
            <person name="Nuebel U."/>
            <person name="Pietschmann T."/>
            <person name="Bach T."/>
            <person name="Mueller R."/>
        </authorList>
    </citation>
    <scope>NUCLEOTIDE SEQUENCE</scope>
    <source>
        <strain evidence="2">MSr11367</strain>
    </source>
</reference>
<dbReference type="InterPro" id="IPR050383">
    <property type="entry name" value="GlyoxalaseI/FosfomycinResist"/>
</dbReference>
<accession>A0ABZ2LC93</accession>